<evidence type="ECO:0000313" key="4">
    <source>
        <dbReference type="EMBL" id="KAG5275546.1"/>
    </source>
</evidence>
<keyword evidence="2" id="KW-0440">LIM domain</keyword>
<keyword evidence="1" id="KW-0677">Repeat</keyword>
<sequence>MWSADGSELGQVAARMETSPPMGTTSISVSQQQPPKKFAPVVAPKPKFNPYKPPGEGAEGDYPPPPPPVADASGLPSPSSYPPPPPMDGSPLGFQCGGVVSGKTDPYWHACAMSSGMRRDICSAGKLSLSAFPSAVLTLPLHRPQPDFPPTHTCCPLYIPPQ</sequence>
<feature type="compositionally biased region" description="Pro residues" evidence="3">
    <location>
        <begin position="79"/>
        <end position="88"/>
    </location>
</feature>
<feature type="compositionally biased region" description="Polar residues" evidence="3">
    <location>
        <begin position="21"/>
        <end position="33"/>
    </location>
</feature>
<organism evidence="4 5">
    <name type="scientific">Alosa alosa</name>
    <name type="common">allis shad</name>
    <dbReference type="NCBI Taxonomy" id="278164"/>
    <lineage>
        <taxon>Eukaryota</taxon>
        <taxon>Metazoa</taxon>
        <taxon>Chordata</taxon>
        <taxon>Craniata</taxon>
        <taxon>Vertebrata</taxon>
        <taxon>Euteleostomi</taxon>
        <taxon>Actinopterygii</taxon>
        <taxon>Neopterygii</taxon>
        <taxon>Teleostei</taxon>
        <taxon>Clupei</taxon>
        <taxon>Clupeiformes</taxon>
        <taxon>Clupeoidei</taxon>
        <taxon>Clupeidae</taxon>
        <taxon>Alosa</taxon>
    </lineage>
</organism>
<dbReference type="GO" id="GO:0001725">
    <property type="term" value="C:stress fiber"/>
    <property type="evidence" value="ECO:0007669"/>
    <property type="project" value="TreeGrafter"/>
</dbReference>
<reference evidence="4" key="1">
    <citation type="submission" date="2020-10" db="EMBL/GenBank/DDBJ databases">
        <title>Chromosome-scale genome assembly of the Allis shad, Alosa alosa.</title>
        <authorList>
            <person name="Margot Z."/>
            <person name="Christophe K."/>
            <person name="Cabau C."/>
            <person name="Louis A."/>
            <person name="Berthelot C."/>
            <person name="Parey E."/>
            <person name="Roest Crollius H."/>
            <person name="Montfort J."/>
            <person name="Robinson-Rechavi M."/>
            <person name="Bucao C."/>
            <person name="Bouchez O."/>
            <person name="Gislard M."/>
            <person name="Lluch J."/>
            <person name="Milhes M."/>
            <person name="Lampietro C."/>
            <person name="Lopez Roques C."/>
            <person name="Donnadieu C."/>
            <person name="Braasch I."/>
            <person name="Desvignes T."/>
            <person name="Postlethwait J."/>
            <person name="Bobe J."/>
            <person name="Guiguen Y."/>
        </authorList>
    </citation>
    <scope>NUCLEOTIDE SEQUENCE</scope>
    <source>
        <strain evidence="4">M-15738</strain>
        <tissue evidence="4">Blood</tissue>
    </source>
</reference>
<comment type="caution">
    <text evidence="4">The sequence shown here is derived from an EMBL/GenBank/DDBJ whole genome shotgun (WGS) entry which is preliminary data.</text>
</comment>
<dbReference type="AlphaFoldDB" id="A0AAV6GRU0"/>
<dbReference type="EMBL" id="JADWDJ010000009">
    <property type="protein sequence ID" value="KAG5275546.1"/>
    <property type="molecule type" value="Genomic_DNA"/>
</dbReference>
<evidence type="ECO:0000256" key="3">
    <source>
        <dbReference type="SAM" id="MobiDB-lite"/>
    </source>
</evidence>
<accession>A0AAV6GRU0</accession>
<dbReference type="Proteomes" id="UP000823561">
    <property type="component" value="Chromosome 9"/>
</dbReference>
<dbReference type="GO" id="GO:0098609">
    <property type="term" value="P:cell-cell adhesion"/>
    <property type="evidence" value="ECO:0007669"/>
    <property type="project" value="TreeGrafter"/>
</dbReference>
<name>A0AAV6GRU0_9TELE</name>
<feature type="region of interest" description="Disordered" evidence="3">
    <location>
        <begin position="1"/>
        <end position="95"/>
    </location>
</feature>
<evidence type="ECO:0000256" key="1">
    <source>
        <dbReference type="ARBA" id="ARBA00022737"/>
    </source>
</evidence>
<proteinExistence type="predicted"/>
<keyword evidence="2" id="KW-0479">Metal-binding</keyword>
<evidence type="ECO:0000313" key="5">
    <source>
        <dbReference type="Proteomes" id="UP000823561"/>
    </source>
</evidence>
<dbReference type="PANTHER" id="PTHR24207:SF0">
    <property type="entry name" value="LIPOMA-PREFERRED PARTNER"/>
    <property type="match status" value="1"/>
</dbReference>
<keyword evidence="5" id="KW-1185">Reference proteome</keyword>
<dbReference type="PANTHER" id="PTHR24207">
    <property type="entry name" value="ZYX102 PROTEIN"/>
    <property type="match status" value="1"/>
</dbReference>
<protein>
    <submittedName>
        <fullName evidence="4">Uncharacterized protein</fullName>
    </submittedName>
</protein>
<feature type="compositionally biased region" description="Low complexity" evidence="3">
    <location>
        <begin position="34"/>
        <end position="48"/>
    </location>
</feature>
<keyword evidence="2" id="KW-0862">Zinc</keyword>
<evidence type="ECO:0000256" key="2">
    <source>
        <dbReference type="ARBA" id="ARBA00023038"/>
    </source>
</evidence>
<dbReference type="GO" id="GO:0005925">
    <property type="term" value="C:focal adhesion"/>
    <property type="evidence" value="ECO:0007669"/>
    <property type="project" value="TreeGrafter"/>
</dbReference>
<gene>
    <name evidence="4" type="ORF">AALO_G00121530</name>
</gene>